<reference evidence="1" key="1">
    <citation type="submission" date="2020-03" db="EMBL/GenBank/DDBJ databases">
        <title>The deep terrestrial virosphere.</title>
        <authorList>
            <person name="Holmfeldt K."/>
            <person name="Nilsson E."/>
            <person name="Simone D."/>
            <person name="Lopez-Fernandez M."/>
            <person name="Wu X."/>
            <person name="de Brujin I."/>
            <person name="Lundin D."/>
            <person name="Andersson A."/>
            <person name="Bertilsson S."/>
            <person name="Dopson M."/>
        </authorList>
    </citation>
    <scope>NUCLEOTIDE SEQUENCE</scope>
    <source>
        <strain evidence="1">MM415B01664</strain>
    </source>
</reference>
<dbReference type="EMBL" id="MT141266">
    <property type="protein sequence ID" value="QJA57311.1"/>
    <property type="molecule type" value="Genomic_DNA"/>
</dbReference>
<protein>
    <recommendedName>
        <fullName evidence="2">Tail protein</fullName>
    </recommendedName>
</protein>
<gene>
    <name evidence="1" type="ORF">MM415B01664_0013</name>
</gene>
<proteinExistence type="predicted"/>
<name>A0A6M3IIV4_9ZZZZ</name>
<organism evidence="1">
    <name type="scientific">viral metagenome</name>
    <dbReference type="NCBI Taxonomy" id="1070528"/>
    <lineage>
        <taxon>unclassified sequences</taxon>
        <taxon>metagenomes</taxon>
        <taxon>organismal metagenomes</taxon>
    </lineage>
</organism>
<sequence>MSTKPTRVKASQVFAYIGGVPTRRVQTFDWNSNFTIDSIYEHGNAGIVEDAVNNVDTSITVNSNEWGTSDLEAMMFGIYEQRNIHGNKAAVTIENTLATIYVATIGAGGGWSSGYHTGGPTIADWLQVIHVNHSATISHTEYVKISDIRPVRTNAQKIGLAAGYRLTSPPATGDIITLINKYTITETTVDSDPVHIILPHRYSTTATTIMHSVVLPRCYVENLTYNLDTGGAAEQNYTLVGEEERLLLGSRREAQSVAASFMSYSNSTVNVRIPTNSLGAVGSPYVFYAANTVATLKYISHTSAQVTMAVRIGSSLGIDANTQLVYYYTNKTKKGYRSYSNIDSTIGKLTKGYMKVQMQHDTDTIVTLQRCTGVNISVPLTRESIEELGQTSAIAKPLESGLRNEVTLTFNRNDLREYAMMLGQQTAFDAGTVTEILMTNLKAVKDITIVVKLYSSQITYDATTLLKTITFTGCNFIGDTSATPISGASSLELKFSTQDLSIAGSGLPPVYL</sequence>
<evidence type="ECO:0008006" key="2">
    <source>
        <dbReference type="Google" id="ProtNLM"/>
    </source>
</evidence>
<evidence type="ECO:0000313" key="1">
    <source>
        <dbReference type="EMBL" id="QJA57311.1"/>
    </source>
</evidence>
<dbReference type="AlphaFoldDB" id="A0A6M3IIV4"/>
<accession>A0A6M3IIV4</accession>